<evidence type="ECO:0000256" key="1">
    <source>
        <dbReference type="ARBA" id="ARBA00010883"/>
    </source>
</evidence>
<dbReference type="SMART" id="SM00313">
    <property type="entry name" value="PXA"/>
    <property type="match status" value="1"/>
</dbReference>
<sequence>MHLNRTLYKGKNETLNFTNTCLSIFKPIFEKNFIHLTKSSRCVDVELYNLLALLLRDFVLTWYDSISQDPEFLSEIVYTFSNITQELEDRCSKVDWTKLIVYNFSSILKRHYQDFRLCKSKVGTSQAGYATFETLFHGIQPHFALSSSEAEKEYLRELSERMLRILLPVEEYESDTVRYLLREIMTCTVLTNVVNSLSDPYTINNIIVKSLGPIAIPSTEIQLKGGNAESVAKSQDSLEGSQNLPSTPKYNAQPARELHVYSNSTRRARRHRKSLTSSTRPTISLINPKQLNGAYTSYRPSTSDKDEVKGAQKFSFHHNRSSVSNIENDNPVSNPQETSNIFSFSLLVNLWAMGIKLFWNRIVSIPNRFFGAIYRFLEMKQFGMHSFKMHSRLERPLVELVNEMLLISERNRWLYSQVELLVLPLVRLIGGSWIDIFIENQIKSALSEPRLAYYLEQARNSLWPNGVFFTGAEISPDERLRTKHEAERIVNQLIPENVKRLILGNSRSDCLAQDILTPFQSEAANRHLVFALIDSVISEIVPEFTEQKEFQRY</sequence>
<dbReference type="GO" id="GO:0035091">
    <property type="term" value="F:phosphatidylinositol binding"/>
    <property type="evidence" value="ECO:0007669"/>
    <property type="project" value="TreeGrafter"/>
</dbReference>
<dbReference type="InParanoid" id="A0A1Y1YBU3"/>
<dbReference type="PROSITE" id="PS51207">
    <property type="entry name" value="PXA"/>
    <property type="match status" value="1"/>
</dbReference>
<proteinExistence type="inferred from homology"/>
<accession>A0A1Y1YBU3</accession>
<name>A0A1Y1YBU3_9FUNG</name>
<dbReference type="EMBL" id="MCFE01000173">
    <property type="protein sequence ID" value="ORX95521.1"/>
    <property type="molecule type" value="Genomic_DNA"/>
</dbReference>
<feature type="compositionally biased region" description="Polar residues" evidence="2">
    <location>
        <begin position="232"/>
        <end position="250"/>
    </location>
</feature>
<reference evidence="4 5" key="1">
    <citation type="submission" date="2016-07" db="EMBL/GenBank/DDBJ databases">
        <title>Pervasive Adenine N6-methylation of Active Genes in Fungi.</title>
        <authorList>
            <consortium name="DOE Joint Genome Institute"/>
            <person name="Mondo S.J."/>
            <person name="Dannebaum R.O."/>
            <person name="Kuo R.C."/>
            <person name="Labutti K."/>
            <person name="Haridas S."/>
            <person name="Kuo A."/>
            <person name="Salamov A."/>
            <person name="Ahrendt S.R."/>
            <person name="Lipzen A."/>
            <person name="Sullivan W."/>
            <person name="Andreopoulos W.B."/>
            <person name="Clum A."/>
            <person name="Lindquist E."/>
            <person name="Daum C."/>
            <person name="Ramamoorthy G.K."/>
            <person name="Gryganskyi A."/>
            <person name="Culley D."/>
            <person name="Magnuson J.K."/>
            <person name="James T.Y."/>
            <person name="O'Malley M.A."/>
            <person name="Stajich J.E."/>
            <person name="Spatafora J.W."/>
            <person name="Visel A."/>
            <person name="Grigoriev I.V."/>
        </authorList>
    </citation>
    <scope>NUCLEOTIDE SEQUENCE [LARGE SCALE GENOMIC DNA]</scope>
    <source>
        <strain evidence="4 5">CBS 931.73</strain>
    </source>
</reference>
<evidence type="ECO:0000259" key="3">
    <source>
        <dbReference type="PROSITE" id="PS51207"/>
    </source>
</evidence>
<dbReference type="PANTHER" id="PTHR22775:SF3">
    <property type="entry name" value="SORTING NEXIN-13"/>
    <property type="match status" value="1"/>
</dbReference>
<dbReference type="PANTHER" id="PTHR22775">
    <property type="entry name" value="SORTING NEXIN"/>
    <property type="match status" value="1"/>
</dbReference>
<dbReference type="InterPro" id="IPR013937">
    <property type="entry name" value="Sorting_nexin_C"/>
</dbReference>
<evidence type="ECO:0000313" key="5">
    <source>
        <dbReference type="Proteomes" id="UP000193498"/>
    </source>
</evidence>
<dbReference type="AlphaFoldDB" id="A0A1Y1YBU3"/>
<organism evidence="4 5">
    <name type="scientific">Basidiobolus meristosporus CBS 931.73</name>
    <dbReference type="NCBI Taxonomy" id="1314790"/>
    <lineage>
        <taxon>Eukaryota</taxon>
        <taxon>Fungi</taxon>
        <taxon>Fungi incertae sedis</taxon>
        <taxon>Zoopagomycota</taxon>
        <taxon>Entomophthoromycotina</taxon>
        <taxon>Basidiobolomycetes</taxon>
        <taxon>Basidiobolales</taxon>
        <taxon>Basidiobolaceae</taxon>
        <taxon>Basidiobolus</taxon>
    </lineage>
</organism>
<dbReference type="STRING" id="1314790.A0A1Y1YBU3"/>
<gene>
    <name evidence="4" type="ORF">K493DRAFT_301428</name>
</gene>
<keyword evidence="5" id="KW-1185">Reference proteome</keyword>
<comment type="caution">
    <text evidence="4">The sequence shown here is derived from an EMBL/GenBank/DDBJ whole genome shotgun (WGS) entry which is preliminary data.</text>
</comment>
<evidence type="ECO:0000313" key="4">
    <source>
        <dbReference type="EMBL" id="ORX95521.1"/>
    </source>
</evidence>
<dbReference type="OrthoDB" id="5582218at2759"/>
<evidence type="ECO:0000256" key="2">
    <source>
        <dbReference type="SAM" id="MobiDB-lite"/>
    </source>
</evidence>
<protein>
    <submittedName>
        <fullName evidence="4">PXA-domain-containing protein</fullName>
    </submittedName>
</protein>
<dbReference type="Pfam" id="PF02194">
    <property type="entry name" value="PXA"/>
    <property type="match status" value="1"/>
</dbReference>
<dbReference type="Proteomes" id="UP000193498">
    <property type="component" value="Unassembled WGS sequence"/>
</dbReference>
<comment type="similarity">
    <text evidence="1">Belongs to the sorting nexin family.</text>
</comment>
<dbReference type="InterPro" id="IPR003114">
    <property type="entry name" value="Phox_assoc"/>
</dbReference>
<feature type="domain" description="PXA" evidence="3">
    <location>
        <begin position="40"/>
        <end position="213"/>
    </location>
</feature>
<feature type="region of interest" description="Disordered" evidence="2">
    <location>
        <begin position="232"/>
        <end position="280"/>
    </location>
</feature>
<dbReference type="Pfam" id="PF08628">
    <property type="entry name" value="Nexin_C"/>
    <property type="match status" value="1"/>
</dbReference>